<evidence type="ECO:0000313" key="1">
    <source>
        <dbReference type="EMBL" id="AEW62524.1"/>
    </source>
</evidence>
<evidence type="ECO:0000313" key="2">
    <source>
        <dbReference type="Proteomes" id="UP000007841"/>
    </source>
</evidence>
<dbReference type="RefSeq" id="WP_004145603.1">
    <property type="nucleotide sequence ID" value="NC_016845.1"/>
</dbReference>
<gene>
    <name evidence="1" type="ordered locus">KPHS_38260</name>
</gene>
<dbReference type="Proteomes" id="UP000007841">
    <property type="component" value="Chromosome"/>
</dbReference>
<dbReference type="RefSeq" id="YP_005228126.1">
    <property type="nucleotide sequence ID" value="NC_016845.1"/>
</dbReference>
<dbReference type="AlphaFoldDB" id="A0A0H3H181"/>
<dbReference type="KEGG" id="kpm:KPHS_38260"/>
<accession>A0A0H3H181</accession>
<sequence>MLAYFIGSSDNNQLGNVRKNSKKHDLVHLYVVKATDALALEVIGKYS</sequence>
<dbReference type="EMBL" id="CP003200">
    <property type="protein sequence ID" value="AEW62524.1"/>
    <property type="molecule type" value="Genomic_DNA"/>
</dbReference>
<protein>
    <submittedName>
        <fullName evidence="1">Uncharacterized protein</fullName>
    </submittedName>
</protein>
<dbReference type="GeneID" id="11848865"/>
<proteinExistence type="predicted"/>
<dbReference type="STRING" id="1125630.KPHS_38260"/>
<dbReference type="HOGENOM" id="CLU_3013442_0_0_6"/>
<name>A0A0H3H181_KLEPH</name>
<dbReference type="PATRIC" id="fig|1125630.4.peg.3729"/>
<organism evidence="1 2">
    <name type="scientific">Klebsiella pneumoniae subsp. pneumoniae (strain HS11286)</name>
    <dbReference type="NCBI Taxonomy" id="1125630"/>
    <lineage>
        <taxon>Bacteria</taxon>
        <taxon>Pseudomonadati</taxon>
        <taxon>Pseudomonadota</taxon>
        <taxon>Gammaproteobacteria</taxon>
        <taxon>Enterobacterales</taxon>
        <taxon>Enterobacteriaceae</taxon>
        <taxon>Klebsiella/Raoultella group</taxon>
        <taxon>Klebsiella</taxon>
        <taxon>Klebsiella pneumoniae complex</taxon>
    </lineage>
</organism>
<keyword evidence="2" id="KW-1185">Reference proteome</keyword>
<reference evidence="1 2" key="1">
    <citation type="journal article" date="2012" name="J. Bacteriol.">
        <title>Complete genome sequence of Klebsiella pneumoniae subsp. pneumoniae HS11286, a multidrug-resistant strain isolated from human sputum.</title>
        <authorList>
            <person name="Liu P."/>
            <person name="Li P."/>
            <person name="Jiang X."/>
            <person name="Bi D."/>
            <person name="Xie Y."/>
            <person name="Tai C."/>
            <person name="Deng Z."/>
            <person name="Rajakumar K."/>
            <person name="Ou H.Y."/>
        </authorList>
    </citation>
    <scope>NUCLEOTIDE SEQUENCE [LARGE SCALE GENOMIC DNA]</scope>
    <source>
        <strain evidence="1 2">HS11286</strain>
    </source>
</reference>